<sequence>MRLIGLTGGIASGKSTVSKELHIQGLPIIDADKIAHAALRKGTWGWMRVVATFGRDILREDGEVNRAQLGEIVFADSAKRKQLNSSLSLSLSLLSLSLSLVMHMHTHF</sequence>
<gene>
    <name evidence="1" type="ORF">O6H91_02G003200</name>
</gene>
<evidence type="ECO:0000313" key="1">
    <source>
        <dbReference type="EMBL" id="KAJ7564124.1"/>
    </source>
</evidence>
<organism evidence="1 2">
    <name type="scientific">Diphasiastrum complanatum</name>
    <name type="common">Issler's clubmoss</name>
    <name type="synonym">Lycopodium complanatum</name>
    <dbReference type="NCBI Taxonomy" id="34168"/>
    <lineage>
        <taxon>Eukaryota</taxon>
        <taxon>Viridiplantae</taxon>
        <taxon>Streptophyta</taxon>
        <taxon>Embryophyta</taxon>
        <taxon>Tracheophyta</taxon>
        <taxon>Lycopodiopsida</taxon>
        <taxon>Lycopodiales</taxon>
        <taxon>Lycopodiaceae</taxon>
        <taxon>Lycopodioideae</taxon>
        <taxon>Diphasiastrum</taxon>
    </lineage>
</organism>
<protein>
    <submittedName>
        <fullName evidence="1">Uncharacterized protein</fullName>
    </submittedName>
</protein>
<reference evidence="2" key="1">
    <citation type="journal article" date="2024" name="Proc. Natl. Acad. Sci. U.S.A.">
        <title>Extraordinary preservation of gene collinearity over three hundred million years revealed in homosporous lycophytes.</title>
        <authorList>
            <person name="Li C."/>
            <person name="Wickell D."/>
            <person name="Kuo L.Y."/>
            <person name="Chen X."/>
            <person name="Nie B."/>
            <person name="Liao X."/>
            <person name="Peng D."/>
            <person name="Ji J."/>
            <person name="Jenkins J."/>
            <person name="Williams M."/>
            <person name="Shu S."/>
            <person name="Plott C."/>
            <person name="Barry K."/>
            <person name="Rajasekar S."/>
            <person name="Grimwood J."/>
            <person name="Han X."/>
            <person name="Sun S."/>
            <person name="Hou Z."/>
            <person name="He W."/>
            <person name="Dai G."/>
            <person name="Sun C."/>
            <person name="Schmutz J."/>
            <person name="Leebens-Mack J.H."/>
            <person name="Li F.W."/>
            <person name="Wang L."/>
        </authorList>
    </citation>
    <scope>NUCLEOTIDE SEQUENCE [LARGE SCALE GENOMIC DNA]</scope>
    <source>
        <strain evidence="2">cv. PW_Plant_1</strain>
    </source>
</reference>
<accession>A0ACC2ECA5</accession>
<name>A0ACC2ECA5_DIPCM</name>
<evidence type="ECO:0000313" key="2">
    <source>
        <dbReference type="Proteomes" id="UP001162992"/>
    </source>
</evidence>
<proteinExistence type="predicted"/>
<dbReference type="EMBL" id="CM055093">
    <property type="protein sequence ID" value="KAJ7564124.1"/>
    <property type="molecule type" value="Genomic_DNA"/>
</dbReference>
<keyword evidence="2" id="KW-1185">Reference proteome</keyword>
<dbReference type="Proteomes" id="UP001162992">
    <property type="component" value="Chromosome 2"/>
</dbReference>
<comment type="caution">
    <text evidence="1">The sequence shown here is derived from an EMBL/GenBank/DDBJ whole genome shotgun (WGS) entry which is preliminary data.</text>
</comment>